<comment type="catalytic activity">
    <reaction evidence="3">
        <text>cytidine(34) in elongator tRNA(Met) + acetate + ATP = N(4)-acetylcytidine(34) in elongator tRNA(Met) + AMP + diphosphate</text>
        <dbReference type="Rhea" id="RHEA:58144"/>
        <dbReference type="Rhea" id="RHEA-COMP:10693"/>
        <dbReference type="Rhea" id="RHEA-COMP:10694"/>
        <dbReference type="ChEBI" id="CHEBI:30089"/>
        <dbReference type="ChEBI" id="CHEBI:30616"/>
        <dbReference type="ChEBI" id="CHEBI:33019"/>
        <dbReference type="ChEBI" id="CHEBI:74900"/>
        <dbReference type="ChEBI" id="CHEBI:82748"/>
        <dbReference type="ChEBI" id="CHEBI:456215"/>
    </reaction>
</comment>
<dbReference type="EC" id="6.3.4.-" evidence="3"/>
<dbReference type="RefSeq" id="WP_091657542.1">
    <property type="nucleotide sequence ID" value="NZ_FONT01000001.1"/>
</dbReference>
<evidence type="ECO:0000313" key="5">
    <source>
        <dbReference type="Proteomes" id="UP000199516"/>
    </source>
</evidence>
<protein>
    <recommendedName>
        <fullName evidence="3">tRNA(Met) cytidine acetate ligase</fullName>
        <ecNumber evidence="3">6.3.4.-</ecNumber>
    </recommendedName>
</protein>
<comment type="subcellular location">
    <subcellularLocation>
        <location evidence="3">Cytoplasm</location>
    </subcellularLocation>
</comment>
<keyword evidence="5" id="KW-1185">Reference proteome</keyword>
<dbReference type="STRING" id="930128.SAMN05192532_101767"/>
<dbReference type="Proteomes" id="UP000199516">
    <property type="component" value="Unassembled WGS sequence"/>
</dbReference>
<dbReference type="PANTHER" id="PTHR37825:SF1">
    <property type="entry name" value="TRNA(MET) CYTIDINE ACETATE LIGASE"/>
    <property type="match status" value="1"/>
</dbReference>
<keyword evidence="3" id="KW-0694">RNA-binding</keyword>
<dbReference type="PANTHER" id="PTHR37825">
    <property type="entry name" value="TRNA(MET) CYTIDINE ACETATE LIGASE"/>
    <property type="match status" value="1"/>
</dbReference>
<keyword evidence="3" id="KW-0820">tRNA-binding</keyword>
<comment type="caution">
    <text evidence="3">Lacks conserved residue(s) required for the propagation of feature annotation.</text>
</comment>
<dbReference type="OrthoDB" id="9769796at2"/>
<feature type="binding site" evidence="3">
    <location>
        <position position="162"/>
    </location>
    <ligand>
        <name>ATP</name>
        <dbReference type="ChEBI" id="CHEBI:30616"/>
    </ligand>
</feature>
<dbReference type="AlphaFoldDB" id="A0A1I2ABY9"/>
<dbReference type="InterPro" id="IPR014729">
    <property type="entry name" value="Rossmann-like_a/b/a_fold"/>
</dbReference>
<keyword evidence="2 3" id="KW-0819">tRNA processing</keyword>
<dbReference type="GO" id="GO:0006400">
    <property type="term" value="P:tRNA modification"/>
    <property type="evidence" value="ECO:0007669"/>
    <property type="project" value="UniProtKB-UniRule"/>
</dbReference>
<dbReference type="InterPro" id="IPR008513">
    <property type="entry name" value="tRNA(Met)_cyd_acetate_ligase"/>
</dbReference>
<evidence type="ECO:0000256" key="3">
    <source>
        <dbReference type="HAMAP-Rule" id="MF_01539"/>
    </source>
</evidence>
<dbReference type="SUPFAM" id="SSF52374">
    <property type="entry name" value="Nucleotidylyl transferase"/>
    <property type="match status" value="1"/>
</dbReference>
<dbReference type="NCBIfam" id="NF010191">
    <property type="entry name" value="PRK13670.1"/>
    <property type="match status" value="1"/>
</dbReference>
<dbReference type="EMBL" id="FONT01000001">
    <property type="protein sequence ID" value="SFE41247.1"/>
    <property type="molecule type" value="Genomic_DNA"/>
</dbReference>
<keyword evidence="3" id="KW-0547">Nucleotide-binding</keyword>
<feature type="binding site" evidence="3">
    <location>
        <begin position="7"/>
        <end position="20"/>
    </location>
    <ligand>
        <name>ATP</name>
        <dbReference type="ChEBI" id="CHEBI:30616"/>
    </ligand>
</feature>
<evidence type="ECO:0000256" key="1">
    <source>
        <dbReference type="ARBA" id="ARBA00022598"/>
    </source>
</evidence>
<feature type="binding site" evidence="3">
    <location>
        <position position="101"/>
    </location>
    <ligand>
        <name>ATP</name>
        <dbReference type="ChEBI" id="CHEBI:30616"/>
    </ligand>
</feature>
<evidence type="ECO:0000313" key="4">
    <source>
        <dbReference type="EMBL" id="SFE41247.1"/>
    </source>
</evidence>
<keyword evidence="1 3" id="KW-0436">Ligase</keyword>
<keyword evidence="3" id="KW-0067">ATP-binding</keyword>
<dbReference type="GO" id="GO:0005524">
    <property type="term" value="F:ATP binding"/>
    <property type="evidence" value="ECO:0007669"/>
    <property type="project" value="UniProtKB-KW"/>
</dbReference>
<dbReference type="Gene3D" id="3.40.50.620">
    <property type="entry name" value="HUPs"/>
    <property type="match status" value="1"/>
</dbReference>
<feature type="binding site" evidence="3">
    <location>
        <position position="187"/>
    </location>
    <ligand>
        <name>ATP</name>
        <dbReference type="ChEBI" id="CHEBI:30616"/>
    </ligand>
</feature>
<dbReference type="GO" id="GO:0005737">
    <property type="term" value="C:cytoplasm"/>
    <property type="evidence" value="ECO:0007669"/>
    <property type="project" value="UniProtKB-SubCell"/>
</dbReference>
<dbReference type="Pfam" id="PF05636">
    <property type="entry name" value="HIGH_NTase1"/>
    <property type="match status" value="1"/>
</dbReference>
<comment type="similarity">
    <text evidence="3">Belongs to the TmcAL family.</text>
</comment>
<reference evidence="4 5" key="1">
    <citation type="submission" date="2016-10" db="EMBL/GenBank/DDBJ databases">
        <authorList>
            <person name="de Groot N.N."/>
        </authorList>
    </citation>
    <scope>NUCLEOTIDE SEQUENCE [LARGE SCALE GENOMIC DNA]</scope>
    <source>
        <strain evidence="4 5">DSM 23995</strain>
    </source>
</reference>
<name>A0A1I2ABY9_9BACI</name>
<dbReference type="GO" id="GO:0000049">
    <property type="term" value="F:tRNA binding"/>
    <property type="evidence" value="ECO:0007669"/>
    <property type="project" value="UniProtKB-KW"/>
</dbReference>
<dbReference type="GO" id="GO:0016879">
    <property type="term" value="F:ligase activity, forming carbon-nitrogen bonds"/>
    <property type="evidence" value="ECO:0007669"/>
    <property type="project" value="UniProtKB-UniRule"/>
</dbReference>
<keyword evidence="3" id="KW-0963">Cytoplasm</keyword>
<evidence type="ECO:0000256" key="2">
    <source>
        <dbReference type="ARBA" id="ARBA00022694"/>
    </source>
</evidence>
<gene>
    <name evidence="3" type="primary">tmcAL</name>
    <name evidence="4" type="ORF">SAMN05192532_101767</name>
</gene>
<keyword evidence="4" id="KW-0808">Transferase</keyword>
<dbReference type="HAMAP" id="MF_01539">
    <property type="entry name" value="TmcAL"/>
    <property type="match status" value="1"/>
</dbReference>
<organism evidence="4 5">
    <name type="scientific">Alteribacillus iranensis</name>
    <dbReference type="NCBI Taxonomy" id="930128"/>
    <lineage>
        <taxon>Bacteria</taxon>
        <taxon>Bacillati</taxon>
        <taxon>Bacillota</taxon>
        <taxon>Bacilli</taxon>
        <taxon>Bacillales</taxon>
        <taxon>Bacillaceae</taxon>
        <taxon>Alteribacillus</taxon>
    </lineage>
</organism>
<dbReference type="GO" id="GO:0016740">
    <property type="term" value="F:transferase activity"/>
    <property type="evidence" value="ECO:0007669"/>
    <property type="project" value="UniProtKB-KW"/>
</dbReference>
<sequence>MKAVGLIVEYNPFHNGHYYHIHSSKEKTKADVVVCVMSGYFLQRGEPALLPRRERTKMALEGGADVVVELPYIFSSQHASWFARGAVSILHHLGVDSLCFGSEHGDIQPFLELQSFLRDNKEQYNRYIKYYSSQGNSYPKAASLAFSALEPDHDWPDLTQPNNILGYHYIQAIYDLKSSIQPETIQRKQAGYHEEHMSDHHIASATSIRRSLTAGSKKLDDVAHTVPKTTLKQLESFVAAGNELYDWERYFPFLQAKALTMSVTQAASLYEANEGLHHRFLSCIQSHDSFHAFLKELKTKRYTWTRLQRLAVHFLTGTERKEVEYALRTGQADHIRLLGMNKKGQAYLNNIKKHLEIPLTYKLTKKKTAQQILDERAAKAYYIPLPPRERIQKWQEEFQFPPVIIREE</sequence>
<comment type="function">
    <text evidence="3">Catalyzes the formation of N(4)-acetylcytidine (ac(4)C) at the wobble position of elongator tRNA(Met), using acetate and ATP as substrates. First activates an acetate ion to form acetyladenylate (Ac-AMP) and then transfers the acetyl group to tRNA to form ac(4)C34.</text>
</comment>
<accession>A0A1I2ABY9</accession>
<proteinExistence type="inferred from homology"/>